<protein>
    <submittedName>
        <fullName evidence="1">Uncharacterized protein</fullName>
    </submittedName>
</protein>
<proteinExistence type="predicted"/>
<name>A0ACC0JKF9_CHOFU</name>
<accession>A0ACC0JKF9</accession>
<dbReference type="Proteomes" id="UP001064048">
    <property type="component" value="Chromosome 4"/>
</dbReference>
<dbReference type="EMBL" id="CM046104">
    <property type="protein sequence ID" value="KAI8424620.1"/>
    <property type="molecule type" value="Genomic_DNA"/>
</dbReference>
<organism evidence="1 2">
    <name type="scientific">Choristoneura fumiferana</name>
    <name type="common">Spruce budworm moth</name>
    <name type="synonym">Archips fumiferana</name>
    <dbReference type="NCBI Taxonomy" id="7141"/>
    <lineage>
        <taxon>Eukaryota</taxon>
        <taxon>Metazoa</taxon>
        <taxon>Ecdysozoa</taxon>
        <taxon>Arthropoda</taxon>
        <taxon>Hexapoda</taxon>
        <taxon>Insecta</taxon>
        <taxon>Pterygota</taxon>
        <taxon>Neoptera</taxon>
        <taxon>Endopterygota</taxon>
        <taxon>Lepidoptera</taxon>
        <taxon>Glossata</taxon>
        <taxon>Ditrysia</taxon>
        <taxon>Tortricoidea</taxon>
        <taxon>Tortricidae</taxon>
        <taxon>Tortricinae</taxon>
        <taxon>Choristoneura</taxon>
    </lineage>
</organism>
<evidence type="ECO:0000313" key="2">
    <source>
        <dbReference type="Proteomes" id="UP001064048"/>
    </source>
</evidence>
<evidence type="ECO:0000313" key="1">
    <source>
        <dbReference type="EMBL" id="KAI8424620.1"/>
    </source>
</evidence>
<gene>
    <name evidence="1" type="ORF">MSG28_003053</name>
</gene>
<keyword evidence="2" id="KW-1185">Reference proteome</keyword>
<reference evidence="1 2" key="1">
    <citation type="journal article" date="2022" name="Genome Biol. Evol.">
        <title>The Spruce Budworm Genome: Reconstructing the Evolutionary History of Antifreeze Proteins.</title>
        <authorList>
            <person name="Beliveau C."/>
            <person name="Gagne P."/>
            <person name="Picq S."/>
            <person name="Vernygora O."/>
            <person name="Keeling C.I."/>
            <person name="Pinkney K."/>
            <person name="Doucet D."/>
            <person name="Wen F."/>
            <person name="Johnston J.S."/>
            <person name="Maaroufi H."/>
            <person name="Boyle B."/>
            <person name="Laroche J."/>
            <person name="Dewar K."/>
            <person name="Juretic N."/>
            <person name="Blackburn G."/>
            <person name="Nisole A."/>
            <person name="Brunet B."/>
            <person name="Brandao M."/>
            <person name="Lumley L."/>
            <person name="Duan J."/>
            <person name="Quan G."/>
            <person name="Lucarotti C.J."/>
            <person name="Roe A.D."/>
            <person name="Sperling F.A.H."/>
            <person name="Levesque R.C."/>
            <person name="Cusson M."/>
        </authorList>
    </citation>
    <scope>NUCLEOTIDE SEQUENCE [LARGE SCALE GENOMIC DNA]</scope>
    <source>
        <strain evidence="1">Glfc:IPQL:Cfum</strain>
    </source>
</reference>
<comment type="caution">
    <text evidence="1">The sequence shown here is derived from an EMBL/GenBank/DDBJ whole genome shotgun (WGS) entry which is preliminary data.</text>
</comment>
<sequence>MYAKRDLQLHQRANLGRMRRILCDCGTAQTQPRQCRPACTTEHVVGPCARSARIATTILLANPAVKQQCLHCCVSAWRVSRIRSTMIALTLLVLCASACAMPPDKNIQPIHIIKTRSIDLNNAHSLTIESRLEKIVEPTGYRLELEPYLEDGVFKGHVSINVTWLQDADEVSVHCAHEIEISNAEVKAHLTAESKELQKITVKKITTDPKKPIVSLRLEKIIPKGCKGNLDFSFNGNLETAQTEAFFKTTYMQDEVERIVAGTQLRPNNARRMFPCFDEPGYKTPFQLSVVRPKTMLALSNMPVARSEEITGEPNAIWDHFETTPPMSTFTLGLVIADLKQLNTSTFYTDDKGNKIELRVFGRPEYLEALNGVTEKLSRVFKEIAQFWQVPLPLKRLDIVALPNYQGVKPADNWGLIVFRESDLSSRGYVQLAQELSYQWLGALATPAWWTDAHLNKALVGYLAAETAFKINNGSEMEGKWPMTVLYSLYYEFSKRYPHSRITGMKQETACTKIELLFRMFNYTLGGDTFKKGLRMFIENQLSDPISASDADTISGQFVCVKFPIRTGPAWELWPKPSCSERRPVPSSGTKYKTFTGDDIWSALNTAATADGKVPKDVDVKTVARSWIEKDRLPLVTVERNYEANTAVMRQKVYLRERPHDVPDAASMTWWVPAVLARGDKLDFTNYAATWMHGKELTVPNLPSKEHFIIVNPEEIAPFPVNYDQKNWHLLSMFLQTKDRTLIPELTRAKLLHDAWNLAYAGELSFTTAFNMTWFLKDERHPLVWDPVFTMIDHIGGHICQCIHAKFQTYVRTLLTPLYEELVKQEKEDEEPWKKNLRAHTKTFLCKAGYQPCVTEAQEQYSKWMKAKNPDEGNPIANQFICPVFKWGTKEEWEFGFQRVIHFPPSRKQSERTYLLKTLAGCPVDSYKINRLLNVTILEGNGNFTETDLFLIFSMLTGSPQGYETLFFFLEKNWSVLKEKFGSKTNLWDNLITAATSQFTTQEGLELVSNLYVAHQGEFGSAEHIIEKSMRNVREEAKWSTENLPVIDSWLDLYLASSKKI</sequence>